<feature type="region of interest" description="Disordered" evidence="1">
    <location>
        <begin position="1"/>
        <end position="23"/>
    </location>
</feature>
<dbReference type="InterPro" id="IPR016032">
    <property type="entry name" value="Sig_transdc_resp-reg_C-effctor"/>
</dbReference>
<dbReference type="RefSeq" id="WP_102184315.1">
    <property type="nucleotide sequence ID" value="NZ_PNGC01000002.1"/>
</dbReference>
<feature type="compositionally biased region" description="Basic and acidic residues" evidence="1">
    <location>
        <begin position="1"/>
        <end position="22"/>
    </location>
</feature>
<evidence type="ECO:0000313" key="3">
    <source>
        <dbReference type="Proteomes" id="UP000243201"/>
    </source>
</evidence>
<protein>
    <submittedName>
        <fullName evidence="2">Uncharacterized protein</fullName>
    </submittedName>
</protein>
<comment type="caution">
    <text evidence="2">The sequence shown here is derived from an EMBL/GenBank/DDBJ whole genome shotgun (WGS) entry which is preliminary data.</text>
</comment>
<accession>A0ABX4UNI5</accession>
<reference evidence="2 3" key="1">
    <citation type="submission" date="2017-09" db="EMBL/GenBank/DDBJ databases">
        <title>Bacterial strain isolated from the female urinary microbiota.</title>
        <authorList>
            <person name="Thomas-White K."/>
            <person name="Kumar N."/>
            <person name="Forster S."/>
            <person name="Putonti C."/>
            <person name="Lawley T."/>
            <person name="Wolfe A.J."/>
        </authorList>
    </citation>
    <scope>NUCLEOTIDE SEQUENCE [LARGE SCALE GENOMIC DNA]</scope>
    <source>
        <strain evidence="2 3">UMB0744</strain>
    </source>
</reference>
<dbReference type="SUPFAM" id="SSF46894">
    <property type="entry name" value="C-terminal effector domain of the bipartite response regulators"/>
    <property type="match status" value="1"/>
</dbReference>
<keyword evidence="3" id="KW-1185">Reference proteome</keyword>
<organism evidence="2 3">
    <name type="scientific">Varibaculum cambriense</name>
    <dbReference type="NCBI Taxonomy" id="184870"/>
    <lineage>
        <taxon>Bacteria</taxon>
        <taxon>Bacillati</taxon>
        <taxon>Actinomycetota</taxon>
        <taxon>Actinomycetes</taxon>
        <taxon>Actinomycetales</taxon>
        <taxon>Actinomycetaceae</taxon>
        <taxon>Varibaculum</taxon>
    </lineage>
</organism>
<dbReference type="Gene3D" id="1.10.10.10">
    <property type="entry name" value="Winged helix-like DNA-binding domain superfamily/Winged helix DNA-binding domain"/>
    <property type="match status" value="1"/>
</dbReference>
<dbReference type="Proteomes" id="UP000243201">
    <property type="component" value="Unassembled WGS sequence"/>
</dbReference>
<sequence length="155" mass="17142">MTTKTVDPKDSANGQKTKEQTRAARAARAAKIAERRKNVFDLRLMGKSVNAIAEDLGVSVKVVRGDLKRVLDKVPKRDVQDLYTLQLERYDTLLLVVMSQALGGDQFAVDRAVTIMRQIERLTGIEHPPETDNAAINATQALKSLAETINKLADQ</sequence>
<dbReference type="InterPro" id="IPR036388">
    <property type="entry name" value="WH-like_DNA-bd_sf"/>
</dbReference>
<name>A0ABX4UNI5_9ACTO</name>
<evidence type="ECO:0000313" key="2">
    <source>
        <dbReference type="EMBL" id="PMB89269.1"/>
    </source>
</evidence>
<proteinExistence type="predicted"/>
<dbReference type="EMBL" id="PNGC01000002">
    <property type="protein sequence ID" value="PMB89269.1"/>
    <property type="molecule type" value="Genomic_DNA"/>
</dbReference>
<evidence type="ECO:0000256" key="1">
    <source>
        <dbReference type="SAM" id="MobiDB-lite"/>
    </source>
</evidence>
<gene>
    <name evidence="2" type="ORF">CJ240_05745</name>
</gene>